<dbReference type="Gene3D" id="3.10.450.50">
    <property type="match status" value="1"/>
</dbReference>
<sequence length="142" mass="15302">MTTLAGDLARALGDVEAMQQLYADDISWTLPTSLGRIGGTHEGKEAVVAFNKISLAAYDKSAGTHVDIHEEFDAEGGRSIARIRVRSTVGATGEGYDNEYVLIVRGSEGKIVAVNEYLDTLNVMQYDGLRRFLPAIPGVTIT</sequence>
<evidence type="ECO:0000313" key="3">
    <source>
        <dbReference type="Proteomes" id="UP000246018"/>
    </source>
</evidence>
<feature type="domain" description="SnoaL-like" evidence="1">
    <location>
        <begin position="13"/>
        <end position="113"/>
    </location>
</feature>
<reference evidence="2 3" key="1">
    <citation type="submission" date="2018-04" db="EMBL/GenBank/DDBJ databases">
        <title>Genome of Nocardioides gansuensis WSJ-1.</title>
        <authorList>
            <person name="Wu S."/>
            <person name="Wang G."/>
        </authorList>
    </citation>
    <scope>NUCLEOTIDE SEQUENCE [LARGE SCALE GENOMIC DNA]</scope>
    <source>
        <strain evidence="2 3">WSJ-1</strain>
    </source>
</reference>
<evidence type="ECO:0000259" key="1">
    <source>
        <dbReference type="Pfam" id="PF12680"/>
    </source>
</evidence>
<protein>
    <submittedName>
        <fullName evidence="2">Nuclear transport factor 2 family protein</fullName>
    </submittedName>
</protein>
<proteinExistence type="predicted"/>
<dbReference type="Pfam" id="PF12680">
    <property type="entry name" value="SnoaL_2"/>
    <property type="match status" value="1"/>
</dbReference>
<dbReference type="EMBL" id="QDGZ01000009">
    <property type="protein sequence ID" value="PVG81181.1"/>
    <property type="molecule type" value="Genomic_DNA"/>
</dbReference>
<dbReference type="Proteomes" id="UP000246018">
    <property type="component" value="Unassembled WGS sequence"/>
</dbReference>
<dbReference type="OrthoDB" id="3783224at2"/>
<dbReference type="InterPro" id="IPR032710">
    <property type="entry name" value="NTF2-like_dom_sf"/>
</dbReference>
<evidence type="ECO:0000313" key="2">
    <source>
        <dbReference type="EMBL" id="PVG81181.1"/>
    </source>
</evidence>
<dbReference type="InterPro" id="IPR037401">
    <property type="entry name" value="SnoaL-like"/>
</dbReference>
<dbReference type="SUPFAM" id="SSF54427">
    <property type="entry name" value="NTF2-like"/>
    <property type="match status" value="1"/>
</dbReference>
<gene>
    <name evidence="2" type="ORF">DDE18_18690</name>
</gene>
<comment type="caution">
    <text evidence="2">The sequence shown here is derived from an EMBL/GenBank/DDBJ whole genome shotgun (WGS) entry which is preliminary data.</text>
</comment>
<keyword evidence="3" id="KW-1185">Reference proteome</keyword>
<name>A0A2T8F636_9ACTN</name>
<dbReference type="CDD" id="cd00531">
    <property type="entry name" value="NTF2_like"/>
    <property type="match status" value="1"/>
</dbReference>
<dbReference type="RefSeq" id="WP_116573798.1">
    <property type="nucleotide sequence ID" value="NZ_QDGZ01000009.1"/>
</dbReference>
<organism evidence="2 3">
    <name type="scientific">Nocardioides gansuensis</name>
    <dbReference type="NCBI Taxonomy" id="2138300"/>
    <lineage>
        <taxon>Bacteria</taxon>
        <taxon>Bacillati</taxon>
        <taxon>Actinomycetota</taxon>
        <taxon>Actinomycetes</taxon>
        <taxon>Propionibacteriales</taxon>
        <taxon>Nocardioidaceae</taxon>
        <taxon>Nocardioides</taxon>
    </lineage>
</organism>
<dbReference type="AlphaFoldDB" id="A0A2T8F636"/>
<accession>A0A2T8F636</accession>